<evidence type="ECO:0000313" key="2">
    <source>
        <dbReference type="EMBL" id="VUX56207.1"/>
    </source>
</evidence>
<dbReference type="InterPro" id="IPR003798">
    <property type="entry name" value="DNA_recombination_RmuC"/>
</dbReference>
<feature type="region of interest" description="Disordered" evidence="1">
    <location>
        <begin position="63"/>
        <end position="89"/>
    </location>
</feature>
<accession>A0A7D9H565</accession>
<dbReference type="EMBL" id="LR633967">
    <property type="protein sequence ID" value="VUX56207.1"/>
    <property type="molecule type" value="Genomic_DNA"/>
</dbReference>
<sequence>MPTSELVEIEEFAGHMNKVGKQLASSVENFNRAVGSLERKVLPGARKFVELGIRPKKEIEQVEPLESLPRTMVEPGKDSDDDAGDKTLQ</sequence>
<organism evidence="2">
    <name type="scientific">uncultured Woeseiaceae bacterium</name>
    <dbReference type="NCBI Taxonomy" id="1983305"/>
    <lineage>
        <taxon>Bacteria</taxon>
        <taxon>Pseudomonadati</taxon>
        <taxon>Pseudomonadota</taxon>
        <taxon>Gammaproteobacteria</taxon>
        <taxon>Woeseiales</taxon>
        <taxon>Woeseiaceae</taxon>
        <taxon>environmental samples</taxon>
    </lineage>
</organism>
<proteinExistence type="predicted"/>
<reference evidence="2" key="1">
    <citation type="submission" date="2019-07" db="EMBL/GenBank/DDBJ databases">
        <authorList>
            <person name="Weber M."/>
            <person name="Kostadinov I."/>
            <person name="Kostadinov D I."/>
        </authorList>
    </citation>
    <scope>NUCLEOTIDE SEQUENCE</scope>
    <source>
        <strain evidence="2">Gfbio:sag-sample-m06:053724c1-46a9-4a36-b237-ea2bf867836b</strain>
    </source>
</reference>
<dbReference type="Pfam" id="PF02646">
    <property type="entry name" value="RmuC"/>
    <property type="match status" value="1"/>
</dbReference>
<dbReference type="AlphaFoldDB" id="A0A7D9H565"/>
<protein>
    <recommendedName>
        <fullName evidence="3">DNA recombination protein RmuC</fullName>
    </recommendedName>
</protein>
<evidence type="ECO:0008006" key="3">
    <source>
        <dbReference type="Google" id="ProtNLM"/>
    </source>
</evidence>
<gene>
    <name evidence="2" type="ORF">JTBM06_V1_390011</name>
</gene>
<evidence type="ECO:0000256" key="1">
    <source>
        <dbReference type="SAM" id="MobiDB-lite"/>
    </source>
</evidence>
<name>A0A7D9H565_9GAMM</name>